<dbReference type="EMBL" id="JAVDUU010000001">
    <property type="protein sequence ID" value="MDR6940488.1"/>
    <property type="molecule type" value="Genomic_DNA"/>
</dbReference>
<dbReference type="InterPro" id="IPR026341">
    <property type="entry name" value="T9SS_type_B"/>
</dbReference>
<proteinExistence type="predicted"/>
<name>A0ABU1T529_9SPHI</name>
<gene>
    <name evidence="1" type="ORF">J2W55_000316</name>
</gene>
<organism evidence="1 2">
    <name type="scientific">Mucilaginibacter pocheonensis</name>
    <dbReference type="NCBI Taxonomy" id="398050"/>
    <lineage>
        <taxon>Bacteria</taxon>
        <taxon>Pseudomonadati</taxon>
        <taxon>Bacteroidota</taxon>
        <taxon>Sphingobacteriia</taxon>
        <taxon>Sphingobacteriales</taxon>
        <taxon>Sphingobacteriaceae</taxon>
        <taxon>Mucilaginibacter</taxon>
    </lineage>
</organism>
<reference evidence="1 2" key="1">
    <citation type="submission" date="2023-07" db="EMBL/GenBank/DDBJ databases">
        <title>Sorghum-associated microbial communities from plants grown in Nebraska, USA.</title>
        <authorList>
            <person name="Schachtman D."/>
        </authorList>
    </citation>
    <scope>NUCLEOTIDE SEQUENCE [LARGE SCALE GENOMIC DNA]</scope>
    <source>
        <strain evidence="1 2">3262</strain>
    </source>
</reference>
<accession>A0ABU1T529</accession>
<dbReference type="NCBIfam" id="TIGR04131">
    <property type="entry name" value="Bac_Flav_CTERM"/>
    <property type="match status" value="1"/>
</dbReference>
<dbReference type="Pfam" id="PF13585">
    <property type="entry name" value="CHU_C"/>
    <property type="match status" value="1"/>
</dbReference>
<dbReference type="SUPFAM" id="SSF63825">
    <property type="entry name" value="YWTD domain"/>
    <property type="match status" value="1"/>
</dbReference>
<comment type="caution">
    <text evidence="1">The sequence shown here is derived from an EMBL/GenBank/DDBJ whole genome shotgun (WGS) entry which is preliminary data.</text>
</comment>
<dbReference type="RefSeq" id="WP_310091187.1">
    <property type="nucleotide sequence ID" value="NZ_JAVDUU010000001.1"/>
</dbReference>
<evidence type="ECO:0000313" key="2">
    <source>
        <dbReference type="Proteomes" id="UP001247620"/>
    </source>
</evidence>
<keyword evidence="2" id="KW-1185">Reference proteome</keyword>
<dbReference type="Proteomes" id="UP001247620">
    <property type="component" value="Unassembled WGS sequence"/>
</dbReference>
<sequence>MPYTITASFKRALFFFVIFFLTVVKGYSQQFYIAASKNGSKIPLQRVTLTPNGPVSVRVGGCGANDFFSIAILGNKLYYSSGSSMFVGDITGGNSPTITNCVFLGAANFGNALTIDKKGILYYAAANRLYSFNPGTKRAIFLGTMPYNAAGDLAFYNNELYMVSGRGIIKVNLANAALSTLYIPIPNEVIYSLTAASINGVTKMYAISDYPVHRIYELNMQSRRIKAVVGALPYDTLDAASDGEAGDVKYIQIDHISIKQECDIFNKGHAEIVTKPHTSQYTYTLNTGQTNKTGIFSNLSPGNYVVTITSDGTEPPNPVNLTVPDYTIGNPIISVTKDNPVCSKKGSIKLDAGAENSTHSIRFNNQIYSFDHVFSDLSAGDYHFTILNQNGCITDEKNYTLTLGNCPPIAITDVAIQPECDIFNRGNVKISTATHTANYTYILNGTTNVTGVFNNLLPGNYTLTIVSDGVEQPVNQAVVVPNYSKNGPAITFIDTKPRCEVKGSIKLSAGTANALYKIRYNGQVFDFDHTFTGLDAGNYHFTILNQNGCIVDEKDYTLQQDNCPPIAITDVAIQPECDIFNRGNVKISTATHTANYTYILNGTTNVTGVFNNLLPGNYTLTIVSDGVEQPVNQAVVVPDYSKNGRAITFIDTKPLCDAKGSIKLSAGTANALYKIRYNGQVFDFDHTFTGLDAGNYHFTILKANGCIADEKDHTLQQDNCPPIVINEVQVQAECNAYGQASVKVITQVHPDTYTYILNNESNTTGVFDFLTPGTYTLVVNSSGGDHKEREVIVPDFTLNKPAITYKVKSAVCTLLGEIKFTINGDARGAVKVKNGINIYNIDETIKGLTPGPNHFTILNQQDCILDELDVNVLQDKCEPVVFPNTFTPNGDGINDFFGANQESNPLSFKLVIYNRWGSQVFQSQSIFNRWDGTSKGTSAPFGVYYWIATYQMPDGKSNHQKGYVTLIR</sequence>
<protein>
    <submittedName>
        <fullName evidence="1">Gliding motility-associated-like protein</fullName>
    </submittedName>
</protein>
<evidence type="ECO:0000313" key="1">
    <source>
        <dbReference type="EMBL" id="MDR6940488.1"/>
    </source>
</evidence>